<dbReference type="AlphaFoldDB" id="A0A7S4C0M0"/>
<protein>
    <recommendedName>
        <fullName evidence="2">SET domain-containing protein</fullName>
    </recommendedName>
</protein>
<organism evidence="1">
    <name type="scientific">Chrysotila carterae</name>
    <name type="common">Marine alga</name>
    <name type="synonym">Syracosphaera carterae</name>
    <dbReference type="NCBI Taxonomy" id="13221"/>
    <lineage>
        <taxon>Eukaryota</taxon>
        <taxon>Haptista</taxon>
        <taxon>Haptophyta</taxon>
        <taxon>Prymnesiophyceae</taxon>
        <taxon>Isochrysidales</taxon>
        <taxon>Isochrysidaceae</taxon>
        <taxon>Chrysotila</taxon>
    </lineage>
</organism>
<reference evidence="1" key="1">
    <citation type="submission" date="2021-01" db="EMBL/GenBank/DDBJ databases">
        <authorList>
            <person name="Corre E."/>
            <person name="Pelletier E."/>
            <person name="Niang G."/>
            <person name="Scheremetjew M."/>
            <person name="Finn R."/>
            <person name="Kale V."/>
            <person name="Holt S."/>
            <person name="Cochrane G."/>
            <person name="Meng A."/>
            <person name="Brown T."/>
            <person name="Cohen L."/>
        </authorList>
    </citation>
    <scope>NUCLEOTIDE SEQUENCE</scope>
    <source>
        <strain evidence="1">CCMP645</strain>
    </source>
</reference>
<dbReference type="InterPro" id="IPR040415">
    <property type="entry name" value="SETD9"/>
</dbReference>
<accession>A0A7S4C0M0</accession>
<dbReference type="PANTHER" id="PTHR33524">
    <property type="entry name" value="C5ORF35"/>
    <property type="match status" value="1"/>
</dbReference>
<sequence>MPGFFSTLRQMMRPESYYTGAKLQERIDLLRLYMIVRTHNAWPEKVYNCEADILAIEESMAEQAEVVQQHVVGQTVQMMFGWKVEKPPPMPPHAKLQARASEDEIAAAEKLRASIVAEYEEEMQQAQLRAYGYAIHVRDSDVAGRGVFIRGKAKVGSVVSLYPGVAMLPADILRIPLAALKARYKDNDFMIQRWDGTLLDGSEKAVKLLPPDAAAFPPATAQLLNHPPAGTLPNIFPCPINFDDRFPVSLLSYLPNVRYEQAEPLLLEGSSRNVRPTLVDRVRSAIADTASTSFGSPSEHPLRGLAFLAARDLEDEELFFNYRLNPNEKLPKWYHTVNDSESRRRWDLIK</sequence>
<evidence type="ECO:0000313" key="1">
    <source>
        <dbReference type="EMBL" id="CAE0783240.1"/>
    </source>
</evidence>
<dbReference type="PANTHER" id="PTHR33524:SF1">
    <property type="entry name" value="SET DOMAIN-CONTAINING PROTEIN"/>
    <property type="match status" value="1"/>
</dbReference>
<dbReference type="EMBL" id="HBIZ01056704">
    <property type="protein sequence ID" value="CAE0783240.1"/>
    <property type="molecule type" value="Transcribed_RNA"/>
</dbReference>
<evidence type="ECO:0008006" key="2">
    <source>
        <dbReference type="Google" id="ProtNLM"/>
    </source>
</evidence>
<gene>
    <name evidence="1" type="ORF">PCAR00345_LOCUS35943</name>
</gene>
<proteinExistence type="predicted"/>
<name>A0A7S4C0M0_CHRCT</name>